<dbReference type="EMBL" id="FMWD01000001">
    <property type="protein sequence ID" value="SCZ49264.1"/>
    <property type="molecule type" value="Genomic_DNA"/>
</dbReference>
<evidence type="ECO:0000313" key="3">
    <source>
        <dbReference type="Proteomes" id="UP000199648"/>
    </source>
</evidence>
<dbReference type="NCBIfam" id="TIGR03467">
    <property type="entry name" value="HpnE"/>
    <property type="match status" value="1"/>
</dbReference>
<dbReference type="PANTHER" id="PTHR42923:SF47">
    <property type="entry name" value="BLR3003 PROTEIN"/>
    <property type="match status" value="1"/>
</dbReference>
<dbReference type="Proteomes" id="UP000199648">
    <property type="component" value="Unassembled WGS sequence"/>
</dbReference>
<dbReference type="OrthoDB" id="7849608at2"/>
<accession>A0A1G5PIE4</accession>
<evidence type="ECO:0000313" key="2">
    <source>
        <dbReference type="EMBL" id="SCZ49264.1"/>
    </source>
</evidence>
<dbReference type="InterPro" id="IPR036188">
    <property type="entry name" value="FAD/NAD-bd_sf"/>
</dbReference>
<dbReference type="RefSeq" id="WP_092991531.1">
    <property type="nucleotide sequence ID" value="NZ_FMWD01000001.1"/>
</dbReference>
<dbReference type="GO" id="GO:0016491">
    <property type="term" value="F:oxidoreductase activity"/>
    <property type="evidence" value="ECO:0007669"/>
    <property type="project" value="InterPro"/>
</dbReference>
<name>A0A1G5PIE4_9GAMM</name>
<dbReference type="STRING" id="415747.SAMN03097708_00104"/>
<evidence type="ECO:0000259" key="1">
    <source>
        <dbReference type="Pfam" id="PF01593"/>
    </source>
</evidence>
<sequence>MKPKPILVLGAGWAGLAAGVELAARGYSVQILESARQPGGRARCVRFGELNIDNGQHLLIGAYRETLRLMESIGLRESDLFARTPLRLAIRGDGQDLDLASLPLPSPMHIGGGLLRARGLSLRQRSAAVKMAYRLWRRKFALAEDCTVALLLEREGQNTDLTRRLWEPLCLATLNTPIARASARAFLAVLRDAFTGNRGNADLLIPRTGLGRIFPVPAVDFIEQRGGHVQLGRRANRLLVEDNRIIGIETGDQTILADQVVLAVPPITAARLLQPHAALADTAERLFRLSYESITTIYLHYPQETRLPAPMLGMVGTYTQWVFDRSICGQPGLIAAVISADGPHLSMENRQLITAVSDELSRLLPGSPPPLNSTVIREKRATFACEAGVDSLRPRATTPVRGLWLAGDYTATGYPATLEGAVRSGVQCARHIMDNAGPLPTS</sequence>
<dbReference type="InterPro" id="IPR017830">
    <property type="entry name" value="SQase_HpnE"/>
</dbReference>
<dbReference type="Pfam" id="PF01593">
    <property type="entry name" value="Amino_oxidase"/>
    <property type="match status" value="1"/>
</dbReference>
<feature type="domain" description="Amine oxidase" evidence="1">
    <location>
        <begin position="14"/>
        <end position="433"/>
    </location>
</feature>
<protein>
    <submittedName>
        <fullName evidence="2">Squalene-associated FAD-dependent desaturase</fullName>
    </submittedName>
</protein>
<organism evidence="2 3">
    <name type="scientific">Thiohalomonas denitrificans</name>
    <dbReference type="NCBI Taxonomy" id="415747"/>
    <lineage>
        <taxon>Bacteria</taxon>
        <taxon>Pseudomonadati</taxon>
        <taxon>Pseudomonadota</taxon>
        <taxon>Gammaproteobacteria</taxon>
        <taxon>Thiohalomonadales</taxon>
        <taxon>Thiohalomonadaceae</taxon>
        <taxon>Thiohalomonas</taxon>
    </lineage>
</organism>
<reference evidence="2 3" key="1">
    <citation type="submission" date="2016-10" db="EMBL/GenBank/DDBJ databases">
        <authorList>
            <person name="de Groot N.N."/>
        </authorList>
    </citation>
    <scope>NUCLEOTIDE SEQUENCE [LARGE SCALE GENOMIC DNA]</scope>
    <source>
        <strain evidence="2 3">HLD2</strain>
    </source>
</reference>
<gene>
    <name evidence="2" type="ORF">SAMN03097708_00104</name>
</gene>
<dbReference type="SUPFAM" id="SSF51905">
    <property type="entry name" value="FAD/NAD(P)-binding domain"/>
    <property type="match status" value="1"/>
</dbReference>
<dbReference type="Gene3D" id="3.50.50.60">
    <property type="entry name" value="FAD/NAD(P)-binding domain"/>
    <property type="match status" value="1"/>
</dbReference>
<dbReference type="InterPro" id="IPR050464">
    <property type="entry name" value="Zeta_carotene_desat/Oxidored"/>
</dbReference>
<dbReference type="InterPro" id="IPR002937">
    <property type="entry name" value="Amino_oxidase"/>
</dbReference>
<keyword evidence="3" id="KW-1185">Reference proteome</keyword>
<dbReference type="PANTHER" id="PTHR42923">
    <property type="entry name" value="PROTOPORPHYRINOGEN OXIDASE"/>
    <property type="match status" value="1"/>
</dbReference>
<dbReference type="AlphaFoldDB" id="A0A1G5PIE4"/>
<proteinExistence type="predicted"/>